<evidence type="ECO:0000313" key="1">
    <source>
        <dbReference type="EMBL" id="RNA16976.1"/>
    </source>
</evidence>
<organism evidence="1 2">
    <name type="scientific">Brachionus plicatilis</name>
    <name type="common">Marine rotifer</name>
    <name type="synonym">Brachionus muelleri</name>
    <dbReference type="NCBI Taxonomy" id="10195"/>
    <lineage>
        <taxon>Eukaryota</taxon>
        <taxon>Metazoa</taxon>
        <taxon>Spiralia</taxon>
        <taxon>Gnathifera</taxon>
        <taxon>Rotifera</taxon>
        <taxon>Eurotatoria</taxon>
        <taxon>Monogononta</taxon>
        <taxon>Pseudotrocha</taxon>
        <taxon>Ploima</taxon>
        <taxon>Brachionidae</taxon>
        <taxon>Brachionus</taxon>
    </lineage>
</organism>
<reference evidence="1 2" key="1">
    <citation type="journal article" date="2018" name="Sci. Rep.">
        <title>Genomic signatures of local adaptation to the degree of environmental predictability in rotifers.</title>
        <authorList>
            <person name="Franch-Gras L."/>
            <person name="Hahn C."/>
            <person name="Garcia-Roger E.M."/>
            <person name="Carmona M.J."/>
            <person name="Serra M."/>
            <person name="Gomez A."/>
        </authorList>
    </citation>
    <scope>NUCLEOTIDE SEQUENCE [LARGE SCALE GENOMIC DNA]</scope>
    <source>
        <strain evidence="1">HYR1</strain>
    </source>
</reference>
<dbReference type="EMBL" id="REGN01004562">
    <property type="protein sequence ID" value="RNA16976.1"/>
    <property type="molecule type" value="Genomic_DNA"/>
</dbReference>
<accession>A0A3M7R089</accession>
<comment type="caution">
    <text evidence="1">The sequence shown here is derived from an EMBL/GenBank/DDBJ whole genome shotgun (WGS) entry which is preliminary data.</text>
</comment>
<gene>
    <name evidence="1" type="ORF">BpHYR1_043144</name>
</gene>
<evidence type="ECO:0000313" key="2">
    <source>
        <dbReference type="Proteomes" id="UP000276133"/>
    </source>
</evidence>
<keyword evidence="2" id="KW-1185">Reference proteome</keyword>
<dbReference type="Proteomes" id="UP000276133">
    <property type="component" value="Unassembled WGS sequence"/>
</dbReference>
<dbReference type="AlphaFoldDB" id="A0A3M7R089"/>
<sequence>MVDLIMGFTKKIELLLKKPQMATCFTKTFFVMNLNHKIIVEIISHRIKVLTESRCFRLIVIYKPEPRATSSKLAEMTY</sequence>
<proteinExistence type="predicted"/>
<name>A0A3M7R089_BRAPC</name>
<protein>
    <submittedName>
        <fullName evidence="1">Uncharacterized protein</fullName>
    </submittedName>
</protein>